<feature type="transmembrane region" description="Helical" evidence="1">
    <location>
        <begin position="194"/>
        <end position="215"/>
    </location>
</feature>
<feature type="transmembrane region" description="Helical" evidence="1">
    <location>
        <begin position="23"/>
        <end position="47"/>
    </location>
</feature>
<keyword evidence="4" id="KW-1185">Reference proteome</keyword>
<name>A0ABW3VIA1_9PSEU</name>
<keyword evidence="1" id="KW-1133">Transmembrane helix</keyword>
<gene>
    <name evidence="3" type="ORF">ACFQ34_11845</name>
</gene>
<reference evidence="4" key="1">
    <citation type="journal article" date="2019" name="Int. J. Syst. Evol. Microbiol.">
        <title>The Global Catalogue of Microorganisms (GCM) 10K type strain sequencing project: providing services to taxonomists for standard genome sequencing and annotation.</title>
        <authorList>
            <consortium name="The Broad Institute Genomics Platform"/>
            <consortium name="The Broad Institute Genome Sequencing Center for Infectious Disease"/>
            <person name="Wu L."/>
            <person name="Ma J."/>
        </authorList>
    </citation>
    <scope>NUCLEOTIDE SEQUENCE [LARGE SCALE GENOMIC DNA]</scope>
    <source>
        <strain evidence="4">CCUG 49018</strain>
    </source>
</reference>
<organism evidence="3 4">
    <name type="scientific">Pseudonocardia benzenivorans</name>
    <dbReference type="NCBI Taxonomy" id="228005"/>
    <lineage>
        <taxon>Bacteria</taxon>
        <taxon>Bacillati</taxon>
        <taxon>Actinomycetota</taxon>
        <taxon>Actinomycetes</taxon>
        <taxon>Pseudonocardiales</taxon>
        <taxon>Pseudonocardiaceae</taxon>
        <taxon>Pseudonocardia</taxon>
    </lineage>
</organism>
<proteinExistence type="predicted"/>
<protein>
    <submittedName>
        <fullName evidence="3">Phosphatase PAP2 family protein</fullName>
    </submittedName>
</protein>
<accession>A0ABW3VIA1</accession>
<dbReference type="EMBL" id="JBHTMB010000096">
    <property type="protein sequence ID" value="MFD1233978.1"/>
    <property type="molecule type" value="Genomic_DNA"/>
</dbReference>
<dbReference type="Proteomes" id="UP001597182">
    <property type="component" value="Unassembled WGS sequence"/>
</dbReference>
<keyword evidence="1" id="KW-0812">Transmembrane</keyword>
<sequence length="230" mass="22913">MRDRLPEAVLALRWDRAVLARPLGPVAAVVAGLAAVVLVVGAVLVAGHDYASTLDERITLAAPRGQVLFAALVAVGDVMSAAVLTVVLVAVCLAAGRPRHALLALLAPAATGVVTTVLKPLVGRTLDGADSYPSGHTGFATSLALVTGLLLASAPAVRATAARIAVLVVVTLLGAAPMAVALVAQHVHYPTDTVGGFCTALVVVLVVALLVDGVVPAVTARARPGVPPGG</sequence>
<dbReference type="RefSeq" id="WP_346094523.1">
    <property type="nucleotide sequence ID" value="NZ_BAABKS010000101.1"/>
</dbReference>
<dbReference type="Gene3D" id="1.20.144.10">
    <property type="entry name" value="Phosphatidic acid phosphatase type 2/haloperoxidase"/>
    <property type="match status" value="1"/>
</dbReference>
<dbReference type="Pfam" id="PF01569">
    <property type="entry name" value="PAP2"/>
    <property type="match status" value="1"/>
</dbReference>
<keyword evidence="1" id="KW-0472">Membrane</keyword>
<dbReference type="InterPro" id="IPR036938">
    <property type="entry name" value="PAP2/HPO_sf"/>
</dbReference>
<evidence type="ECO:0000259" key="2">
    <source>
        <dbReference type="Pfam" id="PF01569"/>
    </source>
</evidence>
<feature type="transmembrane region" description="Helical" evidence="1">
    <location>
        <begin position="164"/>
        <end position="188"/>
    </location>
</feature>
<dbReference type="InterPro" id="IPR000326">
    <property type="entry name" value="PAP2/HPO"/>
</dbReference>
<feature type="transmembrane region" description="Helical" evidence="1">
    <location>
        <begin position="101"/>
        <end position="118"/>
    </location>
</feature>
<dbReference type="SUPFAM" id="SSF48317">
    <property type="entry name" value="Acid phosphatase/Vanadium-dependent haloperoxidase"/>
    <property type="match status" value="1"/>
</dbReference>
<comment type="caution">
    <text evidence="3">The sequence shown here is derived from an EMBL/GenBank/DDBJ whole genome shotgun (WGS) entry which is preliminary data.</text>
</comment>
<feature type="transmembrane region" description="Helical" evidence="1">
    <location>
        <begin position="67"/>
        <end position="94"/>
    </location>
</feature>
<evidence type="ECO:0000313" key="3">
    <source>
        <dbReference type="EMBL" id="MFD1233978.1"/>
    </source>
</evidence>
<evidence type="ECO:0000313" key="4">
    <source>
        <dbReference type="Proteomes" id="UP001597182"/>
    </source>
</evidence>
<feature type="transmembrane region" description="Helical" evidence="1">
    <location>
        <begin position="138"/>
        <end position="157"/>
    </location>
</feature>
<evidence type="ECO:0000256" key="1">
    <source>
        <dbReference type="SAM" id="Phobius"/>
    </source>
</evidence>
<feature type="domain" description="Phosphatidic acid phosphatase type 2/haloperoxidase" evidence="2">
    <location>
        <begin position="130"/>
        <end position="211"/>
    </location>
</feature>